<gene>
    <name evidence="11" type="primary">hmpA</name>
    <name evidence="11" type="ORF">K1I41_08370</name>
</gene>
<evidence type="ECO:0000256" key="1">
    <source>
        <dbReference type="ARBA" id="ARBA00001970"/>
    </source>
</evidence>
<dbReference type="Pfam" id="PF00970">
    <property type="entry name" value="FAD_binding_6"/>
    <property type="match status" value="1"/>
</dbReference>
<keyword evidence="8" id="KW-0561">Oxygen transport</keyword>
<evidence type="ECO:0000259" key="10">
    <source>
        <dbReference type="PROSITE" id="PS51384"/>
    </source>
</evidence>
<evidence type="ECO:0000313" key="12">
    <source>
        <dbReference type="Proteomes" id="UP000825381"/>
    </source>
</evidence>
<dbReference type="PROSITE" id="PS01033">
    <property type="entry name" value="GLOBIN"/>
    <property type="match status" value="1"/>
</dbReference>
<dbReference type="Gene3D" id="2.40.30.10">
    <property type="entry name" value="Translation factors"/>
    <property type="match status" value="1"/>
</dbReference>
<name>A0ABX8V421_9FLAO</name>
<dbReference type="PROSITE" id="PS51384">
    <property type="entry name" value="FAD_FR"/>
    <property type="match status" value="1"/>
</dbReference>
<dbReference type="Gene3D" id="1.10.490.10">
    <property type="entry name" value="Globins"/>
    <property type="match status" value="1"/>
</dbReference>
<evidence type="ECO:0000313" key="11">
    <source>
        <dbReference type="EMBL" id="QYJ67567.1"/>
    </source>
</evidence>
<dbReference type="PRINTS" id="PR00371">
    <property type="entry name" value="FPNCR"/>
</dbReference>
<comment type="cofactor">
    <cofactor evidence="1">
        <name>heme b</name>
        <dbReference type="ChEBI" id="CHEBI:60344"/>
    </cofactor>
</comment>
<keyword evidence="5" id="KW-0520">NAD</keyword>
<feature type="domain" description="Globin" evidence="9">
    <location>
        <begin position="1"/>
        <end position="137"/>
    </location>
</feature>
<dbReference type="InterPro" id="IPR009050">
    <property type="entry name" value="Globin-like_sf"/>
</dbReference>
<dbReference type="SUPFAM" id="SSF52343">
    <property type="entry name" value="Ferredoxin reductase-like, C-terminal NADP-linked domain"/>
    <property type="match status" value="1"/>
</dbReference>
<dbReference type="SUPFAM" id="SSF46458">
    <property type="entry name" value="Globin-like"/>
    <property type="match status" value="1"/>
</dbReference>
<keyword evidence="4" id="KW-0521">NADP</keyword>
<dbReference type="InterPro" id="IPR000971">
    <property type="entry name" value="Globin"/>
</dbReference>
<evidence type="ECO:0000256" key="3">
    <source>
        <dbReference type="ARBA" id="ARBA00012229"/>
    </source>
</evidence>
<dbReference type="RefSeq" id="WP_220639912.1">
    <property type="nucleotide sequence ID" value="NZ_CP080429.1"/>
</dbReference>
<dbReference type="InterPro" id="IPR017927">
    <property type="entry name" value="FAD-bd_FR_type"/>
</dbReference>
<dbReference type="CDD" id="cd06184">
    <property type="entry name" value="flavohem_like_fad_nad_binding"/>
    <property type="match status" value="1"/>
</dbReference>
<dbReference type="EMBL" id="CP080429">
    <property type="protein sequence ID" value="QYJ67567.1"/>
    <property type="molecule type" value="Genomic_DNA"/>
</dbReference>
<dbReference type="InterPro" id="IPR039261">
    <property type="entry name" value="FNR_nucleotide-bd"/>
</dbReference>
<dbReference type="InterPro" id="IPR001709">
    <property type="entry name" value="Flavoprot_Pyr_Nucl_cyt_Rdtase"/>
</dbReference>
<comment type="catalytic activity">
    <reaction evidence="7">
        <text>2 nitric oxide + NADPH + 2 O2 = 2 nitrate + NADP(+) + H(+)</text>
        <dbReference type="Rhea" id="RHEA:19465"/>
        <dbReference type="ChEBI" id="CHEBI:15378"/>
        <dbReference type="ChEBI" id="CHEBI:15379"/>
        <dbReference type="ChEBI" id="CHEBI:16480"/>
        <dbReference type="ChEBI" id="CHEBI:17632"/>
        <dbReference type="ChEBI" id="CHEBI:57783"/>
        <dbReference type="ChEBI" id="CHEBI:58349"/>
        <dbReference type="EC" id="1.14.12.17"/>
    </reaction>
</comment>
<evidence type="ECO:0000256" key="8">
    <source>
        <dbReference type="RuleBase" id="RU000356"/>
    </source>
</evidence>
<evidence type="ECO:0000256" key="7">
    <source>
        <dbReference type="ARBA" id="ARBA00049433"/>
    </source>
</evidence>
<dbReference type="Pfam" id="PF00042">
    <property type="entry name" value="Globin"/>
    <property type="match status" value="1"/>
</dbReference>
<dbReference type="InterPro" id="IPR012292">
    <property type="entry name" value="Globin/Proto"/>
</dbReference>
<dbReference type="Proteomes" id="UP000825381">
    <property type="component" value="Chromosome"/>
</dbReference>
<dbReference type="InterPro" id="IPR008333">
    <property type="entry name" value="Cbr1-like_FAD-bd_dom"/>
</dbReference>
<dbReference type="NCBIfam" id="NF009805">
    <property type="entry name" value="PRK13289.1"/>
    <property type="match status" value="1"/>
</dbReference>
<evidence type="ECO:0000256" key="6">
    <source>
        <dbReference type="ARBA" id="ARBA00048649"/>
    </source>
</evidence>
<keyword evidence="8" id="KW-0479">Metal-binding</keyword>
<keyword evidence="12" id="KW-1185">Reference proteome</keyword>
<dbReference type="InterPro" id="IPR017938">
    <property type="entry name" value="Riboflavin_synthase-like_b-brl"/>
</dbReference>
<dbReference type="CDD" id="cd14779">
    <property type="entry name" value="FHP_Ae-globin-like"/>
    <property type="match status" value="1"/>
</dbReference>
<comment type="similarity">
    <text evidence="8">Belongs to the globin family.</text>
</comment>
<dbReference type="PANTHER" id="PTHR43396:SF9">
    <property type="entry name" value="NITRIC OXIDE DIOXYGENASE"/>
    <property type="match status" value="1"/>
</dbReference>
<evidence type="ECO:0000259" key="9">
    <source>
        <dbReference type="PROSITE" id="PS01033"/>
    </source>
</evidence>
<keyword evidence="8" id="KW-0349">Heme</keyword>
<dbReference type="Pfam" id="PF00175">
    <property type="entry name" value="NAD_binding_1"/>
    <property type="match status" value="1"/>
</dbReference>
<comment type="catalytic activity">
    <reaction evidence="6">
        <text>2 nitric oxide + NADH + 2 O2 = 2 nitrate + NAD(+) + H(+)</text>
        <dbReference type="Rhea" id="RHEA:19469"/>
        <dbReference type="ChEBI" id="CHEBI:15378"/>
        <dbReference type="ChEBI" id="CHEBI:15379"/>
        <dbReference type="ChEBI" id="CHEBI:16480"/>
        <dbReference type="ChEBI" id="CHEBI:17632"/>
        <dbReference type="ChEBI" id="CHEBI:57540"/>
        <dbReference type="ChEBI" id="CHEBI:57945"/>
        <dbReference type="EC" id="1.14.12.17"/>
    </reaction>
</comment>
<keyword evidence="8" id="KW-0813">Transport</keyword>
<comment type="similarity">
    <text evidence="2">In the C-terminal section; belongs to the flavoprotein pyridine nucleotide cytochrome reductase family.</text>
</comment>
<evidence type="ECO:0000256" key="4">
    <source>
        <dbReference type="ARBA" id="ARBA00022857"/>
    </source>
</evidence>
<dbReference type="SUPFAM" id="SSF63380">
    <property type="entry name" value="Riboflavin synthase domain-like"/>
    <property type="match status" value="1"/>
</dbReference>
<keyword evidence="11" id="KW-0560">Oxidoreductase</keyword>
<dbReference type="PANTHER" id="PTHR43396">
    <property type="entry name" value="FLAVOHEMOPROTEIN"/>
    <property type="match status" value="1"/>
</dbReference>
<sequence length="400" mass="44851">MNTQQKELITATVPLLRTSGEVLTNYLYKRMFEHHPELKEIFNMGNQANGRQKSALASTVLSYAENIENPSVLLNILKGIGNKHVSLNVLPEQYSIVGTHLLASIDEVLGDAATPEILEAWKIAYFELADIMTGLETDMYNENKNKTGGWIGWRKFKIGKITEESAEVKSFYLYPEDGKAIADFAPGQFLSVQVFVNDLGIVQPRQYSLSDSFNGEYYRISVKREANTETNPEGMVSNQLHMAKAGDVINVSPPMGLFKLKENTEHPVVLISGGIGLTPMLSMLHTVKNNNRKNKTVWVHGCRNEAVHAFKDEVAQLNSDAHWLESLVFYDQDHTVAKNAISGRVDLHAHKDTILLENASYYICGPELFIKAQYQSLIALNVNKENIFYEEFGPQLIGLN</sequence>
<keyword evidence="8" id="KW-0408">Iron</keyword>
<reference evidence="11 12" key="1">
    <citation type="submission" date="2021-07" db="EMBL/GenBank/DDBJ databases">
        <title>Flavobacterium WSW3-B6 sp.nov, isolated from seaweed.</title>
        <authorList>
            <person name="Muhammad N."/>
            <person name="Ho H."/>
            <person name="Lee Y.-J."/>
            <person name="Nguyen T."/>
            <person name="Ho J."/>
            <person name="Kim S.-G."/>
        </authorList>
    </citation>
    <scope>NUCLEOTIDE SEQUENCE [LARGE SCALE GENOMIC DNA]</scope>
    <source>
        <strain evidence="11 12">WSW3-B6</strain>
    </source>
</reference>
<dbReference type="GO" id="GO:0008941">
    <property type="term" value="F:nitric oxide dioxygenase NAD(P)H activity"/>
    <property type="evidence" value="ECO:0007669"/>
    <property type="project" value="UniProtKB-EC"/>
</dbReference>
<organism evidence="11 12">
    <name type="scientific">Flavobacterium litorale</name>
    <dbReference type="NCBI Taxonomy" id="2856519"/>
    <lineage>
        <taxon>Bacteria</taxon>
        <taxon>Pseudomonadati</taxon>
        <taxon>Bacteroidota</taxon>
        <taxon>Flavobacteriia</taxon>
        <taxon>Flavobacteriales</taxon>
        <taxon>Flavobacteriaceae</taxon>
        <taxon>Flavobacterium</taxon>
    </lineage>
</organism>
<accession>A0ABX8V421</accession>
<proteinExistence type="inferred from homology"/>
<dbReference type="Gene3D" id="3.40.50.80">
    <property type="entry name" value="Nucleotide-binding domain of ferredoxin-NADP reductase (FNR) module"/>
    <property type="match status" value="1"/>
</dbReference>
<evidence type="ECO:0000256" key="5">
    <source>
        <dbReference type="ARBA" id="ARBA00023027"/>
    </source>
</evidence>
<evidence type="ECO:0000256" key="2">
    <source>
        <dbReference type="ARBA" id="ARBA00006401"/>
    </source>
</evidence>
<dbReference type="InterPro" id="IPR001433">
    <property type="entry name" value="OxRdtase_FAD/NAD-bd"/>
</dbReference>
<dbReference type="EC" id="1.14.12.17" evidence="3"/>
<feature type="domain" description="FAD-binding FR-type" evidence="10">
    <location>
        <begin position="151"/>
        <end position="261"/>
    </location>
</feature>
<protein>
    <recommendedName>
        <fullName evidence="3">nitric oxide dioxygenase</fullName>
        <ecNumber evidence="3">1.14.12.17</ecNumber>
    </recommendedName>
</protein>
<dbReference type="PRINTS" id="PR00410">
    <property type="entry name" value="PHEHYDRXLASE"/>
</dbReference>